<comment type="caution">
    <text evidence="3">The sequence shown here is derived from an EMBL/GenBank/DDBJ whole genome shotgun (WGS) entry which is preliminary data.</text>
</comment>
<reference evidence="3 4" key="1">
    <citation type="submission" date="2021-07" db="EMBL/GenBank/DDBJ databases">
        <title>Paenibacillus radiodurans sp. nov., isolated from the southeastern edge of Tengger Desert.</title>
        <authorList>
            <person name="Zhang G."/>
        </authorList>
    </citation>
    <scope>NUCLEOTIDE SEQUENCE [LARGE SCALE GENOMIC DNA]</scope>
    <source>
        <strain evidence="3 4">CCM 7311</strain>
    </source>
</reference>
<dbReference type="NCBIfam" id="TIGR02896">
    <property type="entry name" value="spore_III_AF"/>
    <property type="match status" value="1"/>
</dbReference>
<evidence type="ECO:0000313" key="4">
    <source>
        <dbReference type="Proteomes" id="UP001519887"/>
    </source>
</evidence>
<dbReference type="Pfam" id="PF09581">
    <property type="entry name" value="Spore_III_AF"/>
    <property type="match status" value="1"/>
</dbReference>
<keyword evidence="2" id="KW-0812">Transmembrane</keyword>
<sequence>MLTWLASWLQQIIAVVLLAGFIDLLLPNQTMQRYVRLVAGLIILLTILTPILNLLQGDFSTRLDQNMQNWFKSEPAKGELRMPTLQDIERDADALRIKQQASVATLTEKQLAEAMRAQITRSTGITPSEVMVKLEAGTGKSNQDARVVSVVVTLPDQTRSTSEIPDSSTAVEKTGEINVGGPDDSIEQKPDNPAETGKGMRPVDEIPSVDVIVQLESDKADSQAAPGQPGEAG</sequence>
<dbReference type="Proteomes" id="UP001519887">
    <property type="component" value="Unassembled WGS sequence"/>
</dbReference>
<proteinExistence type="predicted"/>
<accession>A0ABS7CCD4</accession>
<keyword evidence="4" id="KW-1185">Reference proteome</keyword>
<feature type="transmembrane region" description="Helical" evidence="2">
    <location>
        <begin position="37"/>
        <end position="55"/>
    </location>
</feature>
<protein>
    <submittedName>
        <fullName evidence="3">Stage III sporulation protein AF</fullName>
    </submittedName>
</protein>
<feature type="transmembrane region" description="Helical" evidence="2">
    <location>
        <begin position="6"/>
        <end position="25"/>
    </location>
</feature>
<dbReference type="EMBL" id="JAHZIK010001263">
    <property type="protein sequence ID" value="MBW7458602.1"/>
    <property type="molecule type" value="Genomic_DNA"/>
</dbReference>
<keyword evidence="2" id="KW-1133">Transmembrane helix</keyword>
<evidence type="ECO:0000313" key="3">
    <source>
        <dbReference type="EMBL" id="MBW7458602.1"/>
    </source>
</evidence>
<feature type="non-terminal residue" evidence="3">
    <location>
        <position position="233"/>
    </location>
</feature>
<evidence type="ECO:0000256" key="2">
    <source>
        <dbReference type="SAM" id="Phobius"/>
    </source>
</evidence>
<keyword evidence="2" id="KW-0472">Membrane</keyword>
<evidence type="ECO:0000256" key="1">
    <source>
        <dbReference type="SAM" id="MobiDB-lite"/>
    </source>
</evidence>
<feature type="compositionally biased region" description="Polar residues" evidence="1">
    <location>
        <begin position="158"/>
        <end position="171"/>
    </location>
</feature>
<dbReference type="InterPro" id="IPR014245">
    <property type="entry name" value="Spore_III_AF"/>
</dbReference>
<gene>
    <name evidence="3" type="primary">spoIIIAF</name>
    <name evidence="3" type="ORF">K0U00_31625</name>
</gene>
<feature type="region of interest" description="Disordered" evidence="1">
    <location>
        <begin position="158"/>
        <end position="207"/>
    </location>
</feature>
<name>A0ABS7CCD4_9BACL</name>
<organism evidence="3 4">
    <name type="scientific">Paenibacillus sepulcri</name>
    <dbReference type="NCBI Taxonomy" id="359917"/>
    <lineage>
        <taxon>Bacteria</taxon>
        <taxon>Bacillati</taxon>
        <taxon>Bacillota</taxon>
        <taxon>Bacilli</taxon>
        <taxon>Bacillales</taxon>
        <taxon>Paenibacillaceae</taxon>
        <taxon>Paenibacillus</taxon>
    </lineage>
</organism>